<proteinExistence type="inferred from homology"/>
<dbReference type="InterPro" id="IPR027417">
    <property type="entry name" value="P-loop_NTPase"/>
</dbReference>
<evidence type="ECO:0000313" key="9">
    <source>
        <dbReference type="EMBL" id="CAH0369204.1"/>
    </source>
</evidence>
<accession>A0A8J2WVP6</accession>
<dbReference type="GO" id="GO:0006298">
    <property type="term" value="P:mismatch repair"/>
    <property type="evidence" value="ECO:0007669"/>
    <property type="project" value="InterPro"/>
</dbReference>
<evidence type="ECO:0000256" key="5">
    <source>
        <dbReference type="ARBA" id="ARBA00023125"/>
    </source>
</evidence>
<dbReference type="Proteomes" id="UP000789595">
    <property type="component" value="Unassembled WGS sequence"/>
</dbReference>
<dbReference type="InterPro" id="IPR016151">
    <property type="entry name" value="DNA_mismatch_repair_MutS_N"/>
</dbReference>
<dbReference type="SMART" id="SM00534">
    <property type="entry name" value="MUTSac"/>
    <property type="match status" value="1"/>
</dbReference>
<evidence type="ECO:0000256" key="2">
    <source>
        <dbReference type="ARBA" id="ARBA00022741"/>
    </source>
</evidence>
<evidence type="ECO:0000256" key="1">
    <source>
        <dbReference type="ARBA" id="ARBA00006271"/>
    </source>
</evidence>
<dbReference type="SUPFAM" id="SSF55271">
    <property type="entry name" value="DNA repair protein MutS, domain I"/>
    <property type="match status" value="1"/>
</dbReference>
<keyword evidence="2" id="KW-0547">Nucleotide-binding</keyword>
<dbReference type="Pfam" id="PF05192">
    <property type="entry name" value="MutS_III"/>
    <property type="match status" value="1"/>
</dbReference>
<dbReference type="SUPFAM" id="SSF52540">
    <property type="entry name" value="P-loop containing nucleoside triphosphate hydrolases"/>
    <property type="match status" value="1"/>
</dbReference>
<evidence type="ECO:0000256" key="3">
    <source>
        <dbReference type="ARBA" id="ARBA00022763"/>
    </source>
</evidence>
<dbReference type="CDD" id="cd03243">
    <property type="entry name" value="ABC_MutS_homologs"/>
    <property type="match status" value="1"/>
</dbReference>
<evidence type="ECO:0000259" key="8">
    <source>
        <dbReference type="PROSITE" id="PS00486"/>
    </source>
</evidence>
<dbReference type="InterPro" id="IPR000432">
    <property type="entry name" value="DNA_mismatch_repair_MutS_C"/>
</dbReference>
<feature type="region of interest" description="Disordered" evidence="7">
    <location>
        <begin position="1"/>
        <end position="88"/>
    </location>
</feature>
<dbReference type="Gene3D" id="1.10.1420.10">
    <property type="match status" value="2"/>
</dbReference>
<dbReference type="GO" id="GO:0030983">
    <property type="term" value="F:mismatched DNA binding"/>
    <property type="evidence" value="ECO:0007669"/>
    <property type="project" value="InterPro"/>
</dbReference>
<dbReference type="Pfam" id="PF01624">
    <property type="entry name" value="MutS_I"/>
    <property type="match status" value="1"/>
</dbReference>
<dbReference type="EMBL" id="CAKKNE010000002">
    <property type="protein sequence ID" value="CAH0369204.1"/>
    <property type="molecule type" value="Genomic_DNA"/>
</dbReference>
<dbReference type="InterPro" id="IPR017261">
    <property type="entry name" value="DNA_mismatch_repair_MutS/MSH"/>
</dbReference>
<dbReference type="Pfam" id="PF00488">
    <property type="entry name" value="MutS_V"/>
    <property type="match status" value="1"/>
</dbReference>
<keyword evidence="6" id="KW-0234">DNA repair</keyword>
<evidence type="ECO:0000256" key="4">
    <source>
        <dbReference type="ARBA" id="ARBA00022840"/>
    </source>
</evidence>
<dbReference type="InterPro" id="IPR036187">
    <property type="entry name" value="DNA_mismatch_repair_MutS_sf"/>
</dbReference>
<dbReference type="InterPro" id="IPR045076">
    <property type="entry name" value="MutS"/>
</dbReference>
<feature type="compositionally biased region" description="Polar residues" evidence="7">
    <location>
        <begin position="1"/>
        <end position="14"/>
    </location>
</feature>
<dbReference type="GO" id="GO:0140664">
    <property type="term" value="F:ATP-dependent DNA damage sensor activity"/>
    <property type="evidence" value="ECO:0007669"/>
    <property type="project" value="InterPro"/>
</dbReference>
<sequence>MKRQQQQPKISSFFNKKAKTTAPAPAAAPPVVDLTAEDPAETTEPWRPALDPATVPENARAALNNAHDAMPESGQRPPPPTRENGPTPMAKQIQQLIRDNKGCFLAVEVGYKYKCFGTDVPRAAKTLGIGSWKDAQLGDMCTFPTGTIDDKIRRLVRDGHRVAVARQTERAALRQKSGGTFSRAVDRVYSRATLVGDEFGEDTTDAAWLVAAVDTESTMDLLAVDLRSQRRAACEGADKDKADAFVAAHPPAEALVVGARAERLMRSTDASVATFDTEGDAEELLLAYCEAAGVASALERCLERAPSSTVPMRLDASTLRDLEVLVASDGSTTGAAVSVVARHASTKAGRNLLRDWFREPLTDKSAIEARQHAARALHDDQVAALTPLVDLLLKKGSGDKLAKRADGARAALAARRARPSKLRELLLGARAVADALPENISSLPPALAMSEASGVRKDVLAKTNAALERLDADACADDAGPATALLTADDDDDALAVARRSCRDADAALDAKLKELRVTLRKPALQWTHINGGAGGRQEFLIEATRSEAEGFMRRGAIDDTWHVASETQKVRRFVAPGVSVLVSNRAVAVAEADLAADVAWRKFVADLDDELSASLRKIFDAVALIDATRALGRLGGEPGWCWPALGQDLDLEAFAHPTLTGDMVTNDLKLDDGACLVLTGPNAGGKSSVARAVALASIYAQAGAPVFAKRAALPLRDAVFTRMGAADALAAGRSTFLHELERAAVALEHATDKSLVVLDELGRGTATHDGVAVAGAALDALVARGCATIFVTHYHDLAASARAARPGKVATYRMAYAAVGGGTLDIESELVMLYKLVEGLADESFGLHAAKAAGLPDAVLRLAQAKREALESS</sequence>
<dbReference type="GO" id="GO:0005634">
    <property type="term" value="C:nucleus"/>
    <property type="evidence" value="ECO:0007669"/>
    <property type="project" value="TreeGrafter"/>
</dbReference>
<dbReference type="Gene3D" id="3.40.50.300">
    <property type="entry name" value="P-loop containing nucleotide triphosphate hydrolases"/>
    <property type="match status" value="1"/>
</dbReference>
<dbReference type="SMART" id="SM00533">
    <property type="entry name" value="MUTSd"/>
    <property type="match status" value="1"/>
</dbReference>
<dbReference type="Gene3D" id="3.40.1170.10">
    <property type="entry name" value="DNA repair protein MutS, domain I"/>
    <property type="match status" value="1"/>
</dbReference>
<dbReference type="SUPFAM" id="SSF48334">
    <property type="entry name" value="DNA repair protein MutS, domain III"/>
    <property type="match status" value="1"/>
</dbReference>
<dbReference type="AlphaFoldDB" id="A0A8J2WVP6"/>
<dbReference type="PANTHER" id="PTHR11361:SF34">
    <property type="entry name" value="DNA MISMATCH REPAIR PROTEIN MSH1, MITOCHONDRIAL"/>
    <property type="match status" value="1"/>
</dbReference>
<evidence type="ECO:0000256" key="7">
    <source>
        <dbReference type="SAM" id="MobiDB-lite"/>
    </source>
</evidence>
<keyword evidence="3" id="KW-0227">DNA damage</keyword>
<dbReference type="InterPro" id="IPR007696">
    <property type="entry name" value="DNA_mismatch_repair_MutS_core"/>
</dbReference>
<dbReference type="PROSITE" id="PS00486">
    <property type="entry name" value="DNA_MISMATCH_REPAIR_2"/>
    <property type="match status" value="1"/>
</dbReference>
<dbReference type="PANTHER" id="PTHR11361">
    <property type="entry name" value="DNA MISMATCH REPAIR PROTEIN MUTS FAMILY MEMBER"/>
    <property type="match status" value="1"/>
</dbReference>
<dbReference type="GO" id="GO:0005524">
    <property type="term" value="F:ATP binding"/>
    <property type="evidence" value="ECO:0007669"/>
    <property type="project" value="UniProtKB-KW"/>
</dbReference>
<gene>
    <name evidence="9" type="ORF">PECAL_2P23180</name>
</gene>
<keyword evidence="10" id="KW-1185">Reference proteome</keyword>
<keyword evidence="5" id="KW-0238">DNA-binding</keyword>
<dbReference type="OrthoDB" id="121051at2759"/>
<feature type="domain" description="DNA mismatch repair proteins mutS family" evidence="8">
    <location>
        <begin position="755"/>
        <end position="771"/>
    </location>
</feature>
<dbReference type="InterPro" id="IPR007695">
    <property type="entry name" value="DNA_mismatch_repair_MutS-lik_N"/>
</dbReference>
<keyword evidence="4" id="KW-0067">ATP-binding</keyword>
<organism evidence="9 10">
    <name type="scientific">Pelagomonas calceolata</name>
    <dbReference type="NCBI Taxonomy" id="35677"/>
    <lineage>
        <taxon>Eukaryota</taxon>
        <taxon>Sar</taxon>
        <taxon>Stramenopiles</taxon>
        <taxon>Ochrophyta</taxon>
        <taxon>Pelagophyceae</taxon>
        <taxon>Pelagomonadales</taxon>
        <taxon>Pelagomonadaceae</taxon>
        <taxon>Pelagomonas</taxon>
    </lineage>
</organism>
<reference evidence="9" key="1">
    <citation type="submission" date="2021-11" db="EMBL/GenBank/DDBJ databases">
        <authorList>
            <consortium name="Genoscope - CEA"/>
            <person name="William W."/>
        </authorList>
    </citation>
    <scope>NUCLEOTIDE SEQUENCE</scope>
</reference>
<evidence type="ECO:0000313" key="10">
    <source>
        <dbReference type="Proteomes" id="UP000789595"/>
    </source>
</evidence>
<comment type="caution">
    <text evidence="9">The sequence shown here is derived from an EMBL/GenBank/DDBJ whole genome shotgun (WGS) entry which is preliminary data.</text>
</comment>
<name>A0A8J2WVP6_9STRA</name>
<comment type="similarity">
    <text evidence="1">Belongs to the DNA mismatch repair MutS family.</text>
</comment>
<protein>
    <recommendedName>
        <fullName evidence="8">DNA mismatch repair proteins mutS family domain-containing protein</fullName>
    </recommendedName>
</protein>
<dbReference type="PIRSF" id="PIRSF037677">
    <property type="entry name" value="DNA_mis_repair_Msh6"/>
    <property type="match status" value="1"/>
</dbReference>
<evidence type="ECO:0000256" key="6">
    <source>
        <dbReference type="ARBA" id="ARBA00023204"/>
    </source>
</evidence>